<evidence type="ECO:0000313" key="2">
    <source>
        <dbReference type="Proteomes" id="UP000672097"/>
    </source>
</evidence>
<dbReference type="RefSeq" id="WP_210805219.1">
    <property type="nucleotide sequence ID" value="NZ_JAGQDG010000001.1"/>
</dbReference>
<proteinExistence type="predicted"/>
<dbReference type="Pfam" id="PF11445">
    <property type="entry name" value="DUF2894"/>
    <property type="match status" value="1"/>
</dbReference>
<accession>A0ABS5DRU6</accession>
<name>A0ABS5DRU6_9BURK</name>
<dbReference type="Proteomes" id="UP000672097">
    <property type="component" value="Unassembled WGS sequence"/>
</dbReference>
<protein>
    <submittedName>
        <fullName evidence="1">DUF2894 domain-containing protein</fullName>
    </submittedName>
</protein>
<dbReference type="InterPro" id="IPR021549">
    <property type="entry name" value="DUF2894"/>
</dbReference>
<dbReference type="EMBL" id="JAGQDG010000001">
    <property type="protein sequence ID" value="MBQ0933860.1"/>
    <property type="molecule type" value="Genomic_DNA"/>
</dbReference>
<comment type="caution">
    <text evidence="1">The sequence shown here is derived from an EMBL/GenBank/DDBJ whole genome shotgun (WGS) entry which is preliminary data.</text>
</comment>
<gene>
    <name evidence="1" type="ORF">KAK11_00870</name>
</gene>
<evidence type="ECO:0000313" key="1">
    <source>
        <dbReference type="EMBL" id="MBQ0933860.1"/>
    </source>
</evidence>
<organism evidence="1 2">
    <name type="scientific">Ideonella paludis</name>
    <dbReference type="NCBI Taxonomy" id="1233411"/>
    <lineage>
        <taxon>Bacteria</taxon>
        <taxon>Pseudomonadati</taxon>
        <taxon>Pseudomonadota</taxon>
        <taxon>Betaproteobacteria</taxon>
        <taxon>Burkholderiales</taxon>
        <taxon>Sphaerotilaceae</taxon>
        <taxon>Ideonella</taxon>
    </lineage>
</organism>
<sequence length="203" mass="21588">MSTAAPSSPQALPDVQAALQALRQAGAPRWEPLRWQYVASLAERLQAAPLGQQALLQAKLAQGLADCQARLAQRPPTAQPGAKPKRPPSALAQLNQAVAQAAAGGLPGGPSATQARPELKSAQRFRESWAVLCAEEVVDQASTQAPQNAGPLNAHRLVLHTLGLLRDLSPDYLRRFLTHTETLMWLEGQQGRAAAGGAPKTRR</sequence>
<keyword evidence="2" id="KW-1185">Reference proteome</keyword>
<reference evidence="1 2" key="1">
    <citation type="submission" date="2021-04" db="EMBL/GenBank/DDBJ databases">
        <title>The genome sequence of type strain Ideonella paludis KCTC 32238.</title>
        <authorList>
            <person name="Liu Y."/>
        </authorList>
    </citation>
    <scope>NUCLEOTIDE SEQUENCE [LARGE SCALE GENOMIC DNA]</scope>
    <source>
        <strain evidence="1 2">KCTC 32238</strain>
    </source>
</reference>